<evidence type="ECO:0000256" key="11">
    <source>
        <dbReference type="ARBA" id="ARBA00023136"/>
    </source>
</evidence>
<feature type="transmembrane region" description="Helical" evidence="16">
    <location>
        <begin position="142"/>
        <end position="161"/>
    </location>
</feature>
<dbReference type="Proteomes" id="UP000176614">
    <property type="component" value="Unassembled WGS sequence"/>
</dbReference>
<dbReference type="Pfam" id="PF09397">
    <property type="entry name" value="FtsK_gamma"/>
    <property type="match status" value="1"/>
</dbReference>
<dbReference type="GO" id="GO:0003677">
    <property type="term" value="F:DNA binding"/>
    <property type="evidence" value="ECO:0007669"/>
    <property type="project" value="UniProtKB-KW"/>
</dbReference>
<dbReference type="InterPro" id="IPR027417">
    <property type="entry name" value="P-loop_NTPase"/>
</dbReference>
<keyword evidence="7" id="KW-0159">Chromosome partition</keyword>
<protein>
    <recommendedName>
        <fullName evidence="17">FtsK domain-containing protein</fullName>
    </recommendedName>
</protein>
<dbReference type="Pfam" id="PF17854">
    <property type="entry name" value="FtsK_alpha"/>
    <property type="match status" value="1"/>
</dbReference>
<evidence type="ECO:0000256" key="3">
    <source>
        <dbReference type="ARBA" id="ARBA00022475"/>
    </source>
</evidence>
<dbReference type="SMART" id="SM00382">
    <property type="entry name" value="AAA"/>
    <property type="match status" value="1"/>
</dbReference>
<evidence type="ECO:0000256" key="13">
    <source>
        <dbReference type="ARBA" id="ARBA00025923"/>
    </source>
</evidence>
<dbReference type="EMBL" id="MEVT01000022">
    <property type="protein sequence ID" value="OGC62269.1"/>
    <property type="molecule type" value="Genomic_DNA"/>
</dbReference>
<name>A0A1F4VYL7_UNCKA</name>
<feature type="region of interest" description="Disordered" evidence="15">
    <location>
        <begin position="711"/>
        <end position="747"/>
    </location>
</feature>
<dbReference type="SMART" id="SM00843">
    <property type="entry name" value="Ftsk_gamma"/>
    <property type="match status" value="1"/>
</dbReference>
<keyword evidence="12" id="KW-0131">Cell cycle</keyword>
<dbReference type="InterPro" id="IPR050206">
    <property type="entry name" value="FtsK/SpoIIIE/SftA"/>
</dbReference>
<evidence type="ECO:0000256" key="14">
    <source>
        <dbReference type="PROSITE-ProRule" id="PRU00289"/>
    </source>
</evidence>
<organism evidence="18 19">
    <name type="scientific">candidate division WWE3 bacterium RIFOXYA2_FULL_46_9</name>
    <dbReference type="NCBI Taxonomy" id="1802636"/>
    <lineage>
        <taxon>Bacteria</taxon>
        <taxon>Katanobacteria</taxon>
    </lineage>
</organism>
<reference evidence="18 19" key="1">
    <citation type="journal article" date="2016" name="Nat. Commun.">
        <title>Thousands of microbial genomes shed light on interconnected biogeochemical processes in an aquifer system.</title>
        <authorList>
            <person name="Anantharaman K."/>
            <person name="Brown C.T."/>
            <person name="Hug L.A."/>
            <person name="Sharon I."/>
            <person name="Castelle C.J."/>
            <person name="Probst A.J."/>
            <person name="Thomas B.C."/>
            <person name="Singh A."/>
            <person name="Wilkins M.J."/>
            <person name="Karaoz U."/>
            <person name="Brodie E.L."/>
            <person name="Williams K.H."/>
            <person name="Hubbard S.S."/>
            <person name="Banfield J.F."/>
        </authorList>
    </citation>
    <scope>NUCLEOTIDE SEQUENCE [LARGE SCALE GENOMIC DNA]</scope>
</reference>
<feature type="transmembrane region" description="Helical" evidence="16">
    <location>
        <begin position="89"/>
        <end position="108"/>
    </location>
</feature>
<evidence type="ECO:0000256" key="7">
    <source>
        <dbReference type="ARBA" id="ARBA00022829"/>
    </source>
</evidence>
<feature type="transmembrane region" description="Helical" evidence="16">
    <location>
        <begin position="53"/>
        <end position="77"/>
    </location>
</feature>
<accession>A0A1F4VYL7</accession>
<dbReference type="InterPro" id="IPR003593">
    <property type="entry name" value="AAA+_ATPase"/>
</dbReference>
<proteinExistence type="inferred from homology"/>
<dbReference type="PANTHER" id="PTHR22683:SF41">
    <property type="entry name" value="DNA TRANSLOCASE FTSK"/>
    <property type="match status" value="1"/>
</dbReference>
<evidence type="ECO:0000259" key="17">
    <source>
        <dbReference type="PROSITE" id="PS50901"/>
    </source>
</evidence>
<keyword evidence="6 14" id="KW-0547">Nucleotide-binding</keyword>
<evidence type="ECO:0000256" key="4">
    <source>
        <dbReference type="ARBA" id="ARBA00022618"/>
    </source>
</evidence>
<keyword evidence="11 16" id="KW-0472">Membrane</keyword>
<dbReference type="SUPFAM" id="SSF46785">
    <property type="entry name" value="Winged helix' DNA-binding domain"/>
    <property type="match status" value="1"/>
</dbReference>
<keyword evidence="10" id="KW-0238">DNA-binding</keyword>
<dbReference type="InterPro" id="IPR025199">
    <property type="entry name" value="FtsK_4TM"/>
</dbReference>
<dbReference type="Gene3D" id="3.30.980.40">
    <property type="match status" value="1"/>
</dbReference>
<feature type="transmembrane region" description="Helical" evidence="16">
    <location>
        <begin position="21"/>
        <end position="41"/>
    </location>
</feature>
<dbReference type="InterPro" id="IPR036388">
    <property type="entry name" value="WH-like_DNA-bd_sf"/>
</dbReference>
<evidence type="ECO:0000256" key="12">
    <source>
        <dbReference type="ARBA" id="ARBA00023306"/>
    </source>
</evidence>
<dbReference type="GO" id="GO:0007059">
    <property type="term" value="P:chromosome segregation"/>
    <property type="evidence" value="ECO:0007669"/>
    <property type="project" value="UniProtKB-KW"/>
</dbReference>
<dbReference type="InterPro" id="IPR036390">
    <property type="entry name" value="WH_DNA-bd_sf"/>
</dbReference>
<sequence length="747" mass="81691">MPRGRKKKFKLKLNIRPETTRSIIALVIFSVAVLSLVSFFAPSYSLNAKVQDLLRGTLGNVAIFAPFLFLLLGILFVNNTKIKFREPRLLVGGAMLTLALAGFLHLFVGQDQSYEVAKDGGGGGLVGYKISMVLWNSISKPGAFVLLLLVIGMSLIILLDIPLNQILASVQGILKNIAEKFPKKKVRSKDDIDISSGIISSDTSYDAPEVSTYTYKSDIEPEIEIVPPPAEPMQMDQPRHQTTSLAPQTPEFSFADKIWQTPSLELLVDPPVEKPDTSDIEIRSKIIKDTLRSFGIDVDIEDVKVGSSVTQFSLRPKSVTKVSKIASLQENLALALASSTGSVRIEAPIPGKSLIGIEVPNNSRTILYFKSLLTSDAMKNSKSKISIVLGKDVGGRTYVYDIAKMPHLLIAGTTGSGKSVFIHNLMFSILYRASPQEVKFILMDPKRVELVHYKDIPHLITPVITNMEKAPSAFKWACAEMERRYALFEQAKARNIESYNEKSGFQALPYILIIVDELAEIMVQDPAGVEKSIIRLAQLARATGIHLILAVQRPSTEIITGLIKANIPCRIALNVTSQIDSRVIIDQPGAEKLLGKGDMLFVPPDAQKPTRLQSPWITDSEISNLVTYLKSQDVGPEYKDEVLNMETEKSGGNVKSAWGGDVDDDVFDDAVELVVAMGKASASLLQRKLSIGYARAARLIDIMEEKGIIGPHEGGSKARDVLVGNNSMPGHTDSEPGLGNESVDSLE</sequence>
<keyword evidence="4" id="KW-0132">Cell division</keyword>
<dbReference type="PROSITE" id="PS50901">
    <property type="entry name" value="FTSK"/>
    <property type="match status" value="1"/>
</dbReference>
<feature type="binding site" evidence="14">
    <location>
        <begin position="412"/>
        <end position="419"/>
    </location>
    <ligand>
        <name>ATP</name>
        <dbReference type="ChEBI" id="CHEBI:30616"/>
    </ligand>
</feature>
<comment type="similarity">
    <text evidence="2">Belongs to the FtsK/SpoIIIE/SftA family.</text>
</comment>
<gene>
    <name evidence="18" type="ORF">A2264_03200</name>
</gene>
<dbReference type="AlphaFoldDB" id="A0A1F4VYL7"/>
<dbReference type="GO" id="GO:0051301">
    <property type="term" value="P:cell division"/>
    <property type="evidence" value="ECO:0007669"/>
    <property type="project" value="UniProtKB-KW"/>
</dbReference>
<dbReference type="Pfam" id="PF13491">
    <property type="entry name" value="FtsK_4TM"/>
    <property type="match status" value="1"/>
</dbReference>
<dbReference type="InterPro" id="IPR002543">
    <property type="entry name" value="FtsK_dom"/>
</dbReference>
<evidence type="ECO:0000256" key="15">
    <source>
        <dbReference type="SAM" id="MobiDB-lite"/>
    </source>
</evidence>
<evidence type="ECO:0000256" key="5">
    <source>
        <dbReference type="ARBA" id="ARBA00022692"/>
    </source>
</evidence>
<dbReference type="Gene3D" id="3.40.50.300">
    <property type="entry name" value="P-loop containing nucleotide triphosphate hydrolases"/>
    <property type="match status" value="1"/>
</dbReference>
<evidence type="ECO:0000256" key="1">
    <source>
        <dbReference type="ARBA" id="ARBA00004651"/>
    </source>
</evidence>
<evidence type="ECO:0000256" key="10">
    <source>
        <dbReference type="ARBA" id="ARBA00023125"/>
    </source>
</evidence>
<dbReference type="Pfam" id="PF01580">
    <property type="entry name" value="FtsK_SpoIIIE"/>
    <property type="match status" value="1"/>
</dbReference>
<keyword evidence="3" id="KW-1003">Cell membrane</keyword>
<keyword evidence="9 16" id="KW-1133">Transmembrane helix</keyword>
<evidence type="ECO:0000313" key="18">
    <source>
        <dbReference type="EMBL" id="OGC62269.1"/>
    </source>
</evidence>
<dbReference type="PANTHER" id="PTHR22683">
    <property type="entry name" value="SPORULATION PROTEIN RELATED"/>
    <property type="match status" value="1"/>
</dbReference>
<comment type="caution">
    <text evidence="18">The sequence shown here is derived from an EMBL/GenBank/DDBJ whole genome shotgun (WGS) entry which is preliminary data.</text>
</comment>
<evidence type="ECO:0000256" key="8">
    <source>
        <dbReference type="ARBA" id="ARBA00022840"/>
    </source>
</evidence>
<dbReference type="SUPFAM" id="SSF52540">
    <property type="entry name" value="P-loop containing nucleoside triphosphate hydrolases"/>
    <property type="match status" value="1"/>
</dbReference>
<dbReference type="InterPro" id="IPR041027">
    <property type="entry name" value="FtsK_alpha"/>
</dbReference>
<evidence type="ECO:0000256" key="6">
    <source>
        <dbReference type="ARBA" id="ARBA00022741"/>
    </source>
</evidence>
<evidence type="ECO:0000313" key="19">
    <source>
        <dbReference type="Proteomes" id="UP000176614"/>
    </source>
</evidence>
<evidence type="ECO:0000256" key="16">
    <source>
        <dbReference type="SAM" id="Phobius"/>
    </source>
</evidence>
<evidence type="ECO:0000256" key="2">
    <source>
        <dbReference type="ARBA" id="ARBA00006474"/>
    </source>
</evidence>
<feature type="domain" description="FtsK" evidence="17">
    <location>
        <begin position="395"/>
        <end position="582"/>
    </location>
</feature>
<comment type="subcellular location">
    <subcellularLocation>
        <location evidence="1">Cell membrane</location>
        <topology evidence="1">Multi-pass membrane protein</topology>
    </subcellularLocation>
</comment>
<keyword evidence="8 14" id="KW-0067">ATP-binding</keyword>
<dbReference type="GO" id="GO:0005524">
    <property type="term" value="F:ATP binding"/>
    <property type="evidence" value="ECO:0007669"/>
    <property type="project" value="UniProtKB-UniRule"/>
</dbReference>
<comment type="subunit">
    <text evidence="13">Homohexamer. Forms a ring that surrounds DNA.</text>
</comment>
<dbReference type="InterPro" id="IPR018541">
    <property type="entry name" value="Ftsk_gamma"/>
</dbReference>
<evidence type="ECO:0000256" key="9">
    <source>
        <dbReference type="ARBA" id="ARBA00022989"/>
    </source>
</evidence>
<dbReference type="Gene3D" id="1.10.10.10">
    <property type="entry name" value="Winged helix-like DNA-binding domain superfamily/Winged helix DNA-binding domain"/>
    <property type="match status" value="1"/>
</dbReference>
<keyword evidence="5 16" id="KW-0812">Transmembrane</keyword>
<dbReference type="GO" id="GO:0005886">
    <property type="term" value="C:plasma membrane"/>
    <property type="evidence" value="ECO:0007669"/>
    <property type="project" value="UniProtKB-SubCell"/>
</dbReference>